<dbReference type="GO" id="GO:0005634">
    <property type="term" value="C:nucleus"/>
    <property type="evidence" value="ECO:0007669"/>
    <property type="project" value="TreeGrafter"/>
</dbReference>
<dbReference type="SMART" id="SM00355">
    <property type="entry name" value="ZnF_C2H2"/>
    <property type="match status" value="3"/>
</dbReference>
<gene>
    <name evidence="6" type="ORF">OFUS_LOCUS17171</name>
</gene>
<comment type="caution">
    <text evidence="6">The sequence shown here is derived from an EMBL/GenBank/DDBJ whole genome shotgun (WGS) entry which is preliminary data.</text>
</comment>
<keyword evidence="1" id="KW-0479">Metal-binding</keyword>
<protein>
    <submittedName>
        <fullName evidence="6">Uncharacterized protein</fullName>
    </submittedName>
</protein>
<keyword evidence="3" id="KW-0863">Zinc-finger</keyword>
<keyword evidence="4" id="KW-0862">Zinc</keyword>
<evidence type="ECO:0000256" key="3">
    <source>
        <dbReference type="ARBA" id="ARBA00022771"/>
    </source>
</evidence>
<dbReference type="GO" id="GO:0000981">
    <property type="term" value="F:DNA-binding transcription factor activity, RNA polymerase II-specific"/>
    <property type="evidence" value="ECO:0007669"/>
    <property type="project" value="TreeGrafter"/>
</dbReference>
<reference evidence="6" key="1">
    <citation type="submission" date="2022-03" db="EMBL/GenBank/DDBJ databases">
        <authorList>
            <person name="Martin C."/>
        </authorList>
    </citation>
    <scope>NUCLEOTIDE SEQUENCE</scope>
</reference>
<dbReference type="InterPro" id="IPR013087">
    <property type="entry name" value="Znf_C2H2_type"/>
</dbReference>
<proteinExistence type="predicted"/>
<dbReference type="OrthoDB" id="654211at2759"/>
<dbReference type="SUPFAM" id="SSF57667">
    <property type="entry name" value="beta-beta-alpha zinc fingers"/>
    <property type="match status" value="1"/>
</dbReference>
<feature type="compositionally biased region" description="Polar residues" evidence="5">
    <location>
        <begin position="133"/>
        <end position="144"/>
    </location>
</feature>
<dbReference type="PROSITE" id="PS50157">
    <property type="entry name" value="ZINC_FINGER_C2H2_2"/>
    <property type="match status" value="3"/>
</dbReference>
<evidence type="ECO:0000313" key="7">
    <source>
        <dbReference type="Proteomes" id="UP000749559"/>
    </source>
</evidence>
<dbReference type="PANTHER" id="PTHR24379">
    <property type="entry name" value="KRAB AND ZINC FINGER DOMAIN-CONTAINING"/>
    <property type="match status" value="1"/>
</dbReference>
<dbReference type="Gene3D" id="3.30.160.60">
    <property type="entry name" value="Classic Zinc Finger"/>
    <property type="match status" value="2"/>
</dbReference>
<dbReference type="GO" id="GO:0000977">
    <property type="term" value="F:RNA polymerase II transcription regulatory region sequence-specific DNA binding"/>
    <property type="evidence" value="ECO:0007669"/>
    <property type="project" value="TreeGrafter"/>
</dbReference>
<keyword evidence="7" id="KW-1185">Reference proteome</keyword>
<dbReference type="AlphaFoldDB" id="A0A8J1U2U8"/>
<evidence type="ECO:0000256" key="4">
    <source>
        <dbReference type="ARBA" id="ARBA00022833"/>
    </source>
</evidence>
<dbReference type="PROSITE" id="PS00028">
    <property type="entry name" value="ZINC_FINGER_C2H2_1"/>
    <property type="match status" value="1"/>
</dbReference>
<feature type="region of interest" description="Disordered" evidence="5">
    <location>
        <begin position="87"/>
        <end position="146"/>
    </location>
</feature>
<sequence>MPAIHTTYDCHCGKQFKHAKSLTRHKRVEHQFQSNTHQCHCGEIFKRKDTLKRHERLHEAPSYKCSQCSEAFYRKDKLMAHQRWHPVQMGYGPGSSTPSAPDQTTGFTVNTQDLSNDQSKQTSSMSQEEHVRSQGQPSSDTDPQLANIEPEAMSSTDSDEGDCDFEDENALNGSLKKVTLKAQGLSKFDPLRLFKEREAKVKGVLLKQMKKKGGIKWYC</sequence>
<dbReference type="Proteomes" id="UP000749559">
    <property type="component" value="Unassembled WGS sequence"/>
</dbReference>
<keyword evidence="2" id="KW-0677">Repeat</keyword>
<dbReference type="Pfam" id="PF00096">
    <property type="entry name" value="zf-C2H2"/>
    <property type="match status" value="1"/>
</dbReference>
<name>A0A8J1U2U8_OWEFU</name>
<feature type="compositionally biased region" description="Polar residues" evidence="5">
    <location>
        <begin position="94"/>
        <end position="126"/>
    </location>
</feature>
<dbReference type="PANTHER" id="PTHR24379:SF127">
    <property type="entry name" value="BLOODY FINGERS-RELATED"/>
    <property type="match status" value="1"/>
</dbReference>
<dbReference type="InterPro" id="IPR036236">
    <property type="entry name" value="Znf_C2H2_sf"/>
</dbReference>
<organism evidence="6 7">
    <name type="scientific">Owenia fusiformis</name>
    <name type="common">Polychaete worm</name>
    <dbReference type="NCBI Taxonomy" id="6347"/>
    <lineage>
        <taxon>Eukaryota</taxon>
        <taxon>Metazoa</taxon>
        <taxon>Spiralia</taxon>
        <taxon>Lophotrochozoa</taxon>
        <taxon>Annelida</taxon>
        <taxon>Polychaeta</taxon>
        <taxon>Sedentaria</taxon>
        <taxon>Canalipalpata</taxon>
        <taxon>Sabellida</taxon>
        <taxon>Oweniida</taxon>
        <taxon>Oweniidae</taxon>
        <taxon>Owenia</taxon>
    </lineage>
</organism>
<evidence type="ECO:0000256" key="1">
    <source>
        <dbReference type="ARBA" id="ARBA00022723"/>
    </source>
</evidence>
<dbReference type="GO" id="GO:0008270">
    <property type="term" value="F:zinc ion binding"/>
    <property type="evidence" value="ECO:0007669"/>
    <property type="project" value="UniProtKB-KW"/>
</dbReference>
<dbReference type="EMBL" id="CAIIXF020000008">
    <property type="protein sequence ID" value="CAH1792158.1"/>
    <property type="molecule type" value="Genomic_DNA"/>
</dbReference>
<evidence type="ECO:0000256" key="2">
    <source>
        <dbReference type="ARBA" id="ARBA00022737"/>
    </source>
</evidence>
<accession>A0A8J1U2U8</accession>
<evidence type="ECO:0000256" key="5">
    <source>
        <dbReference type="SAM" id="MobiDB-lite"/>
    </source>
</evidence>
<evidence type="ECO:0000313" key="6">
    <source>
        <dbReference type="EMBL" id="CAH1792158.1"/>
    </source>
</evidence>
<feature type="non-terminal residue" evidence="6">
    <location>
        <position position="219"/>
    </location>
</feature>